<evidence type="ECO:0000256" key="9">
    <source>
        <dbReference type="ARBA" id="ARBA00022840"/>
    </source>
</evidence>
<dbReference type="InterPro" id="IPR011009">
    <property type="entry name" value="Kinase-like_dom_sf"/>
</dbReference>
<dbReference type="InterPro" id="IPR000719">
    <property type="entry name" value="Prot_kinase_dom"/>
</dbReference>
<evidence type="ECO:0000256" key="7">
    <source>
        <dbReference type="ARBA" id="ARBA00022741"/>
    </source>
</evidence>
<dbReference type="InterPro" id="IPR017441">
    <property type="entry name" value="Protein_kinase_ATP_BS"/>
</dbReference>
<keyword evidence="9 15" id="KW-0067">ATP-binding</keyword>
<dbReference type="PANTHER" id="PTHR27009">
    <property type="entry name" value="RUST RESISTANCE KINASE LR10-RELATED"/>
    <property type="match status" value="1"/>
</dbReference>
<keyword evidence="10 17" id="KW-1133">Transmembrane helix</keyword>
<keyword evidence="8" id="KW-0418">Kinase</keyword>
<evidence type="ECO:0000256" key="6">
    <source>
        <dbReference type="ARBA" id="ARBA00022729"/>
    </source>
</evidence>
<keyword evidence="3 16" id="KW-0723">Serine/threonine-protein kinase</keyword>
<organism evidence="19 20">
    <name type="scientific">Malus baccata</name>
    <name type="common">Siberian crab apple</name>
    <name type="synonym">Pyrus baccata</name>
    <dbReference type="NCBI Taxonomy" id="106549"/>
    <lineage>
        <taxon>Eukaryota</taxon>
        <taxon>Viridiplantae</taxon>
        <taxon>Streptophyta</taxon>
        <taxon>Embryophyta</taxon>
        <taxon>Tracheophyta</taxon>
        <taxon>Spermatophyta</taxon>
        <taxon>Magnoliopsida</taxon>
        <taxon>eudicotyledons</taxon>
        <taxon>Gunneridae</taxon>
        <taxon>Pentapetalae</taxon>
        <taxon>rosids</taxon>
        <taxon>fabids</taxon>
        <taxon>Rosales</taxon>
        <taxon>Rosaceae</taxon>
        <taxon>Amygdaloideae</taxon>
        <taxon>Maleae</taxon>
        <taxon>Malus</taxon>
    </lineage>
</organism>
<dbReference type="Proteomes" id="UP000315295">
    <property type="component" value="Unassembled WGS sequence"/>
</dbReference>
<dbReference type="EC" id="2.7.11.1" evidence="2"/>
<evidence type="ECO:0000256" key="10">
    <source>
        <dbReference type="ARBA" id="ARBA00022989"/>
    </source>
</evidence>
<evidence type="ECO:0000256" key="5">
    <source>
        <dbReference type="ARBA" id="ARBA00022692"/>
    </source>
</evidence>
<gene>
    <name evidence="19" type="ORF">C1H46_029236</name>
</gene>
<dbReference type="Gene3D" id="3.30.200.20">
    <property type="entry name" value="Phosphorylase Kinase, domain 1"/>
    <property type="match status" value="1"/>
</dbReference>
<evidence type="ECO:0000256" key="1">
    <source>
        <dbReference type="ARBA" id="ARBA00004479"/>
    </source>
</evidence>
<proteinExistence type="inferred from homology"/>
<evidence type="ECO:0000256" key="17">
    <source>
        <dbReference type="SAM" id="Phobius"/>
    </source>
</evidence>
<comment type="catalytic activity">
    <reaction evidence="14">
        <text>L-seryl-[protein] + ATP = O-phospho-L-seryl-[protein] + ADP + H(+)</text>
        <dbReference type="Rhea" id="RHEA:17989"/>
        <dbReference type="Rhea" id="RHEA-COMP:9863"/>
        <dbReference type="Rhea" id="RHEA-COMP:11604"/>
        <dbReference type="ChEBI" id="CHEBI:15378"/>
        <dbReference type="ChEBI" id="CHEBI:29999"/>
        <dbReference type="ChEBI" id="CHEBI:30616"/>
        <dbReference type="ChEBI" id="CHEBI:83421"/>
        <dbReference type="ChEBI" id="CHEBI:456216"/>
        <dbReference type="EC" id="2.7.11.1"/>
    </reaction>
</comment>
<keyword evidence="20" id="KW-1185">Reference proteome</keyword>
<evidence type="ECO:0000256" key="8">
    <source>
        <dbReference type="ARBA" id="ARBA00022777"/>
    </source>
</evidence>
<evidence type="ECO:0000256" key="15">
    <source>
        <dbReference type="PROSITE-ProRule" id="PRU10141"/>
    </source>
</evidence>
<keyword evidence="12" id="KW-0325">Glycoprotein</keyword>
<dbReference type="Gene3D" id="1.10.510.10">
    <property type="entry name" value="Transferase(Phosphotransferase) domain 1"/>
    <property type="match status" value="1"/>
</dbReference>
<comment type="catalytic activity">
    <reaction evidence="13">
        <text>L-threonyl-[protein] + ATP = O-phospho-L-threonyl-[protein] + ADP + H(+)</text>
        <dbReference type="Rhea" id="RHEA:46608"/>
        <dbReference type="Rhea" id="RHEA-COMP:11060"/>
        <dbReference type="Rhea" id="RHEA-COMP:11605"/>
        <dbReference type="ChEBI" id="CHEBI:15378"/>
        <dbReference type="ChEBI" id="CHEBI:30013"/>
        <dbReference type="ChEBI" id="CHEBI:30616"/>
        <dbReference type="ChEBI" id="CHEBI:61977"/>
        <dbReference type="ChEBI" id="CHEBI:456216"/>
        <dbReference type="EC" id="2.7.11.1"/>
    </reaction>
</comment>
<feature type="binding site" evidence="15">
    <location>
        <position position="152"/>
    </location>
    <ligand>
        <name>ATP</name>
        <dbReference type="ChEBI" id="CHEBI:30616"/>
    </ligand>
</feature>
<dbReference type="InterPro" id="IPR045874">
    <property type="entry name" value="LRK10/LRL21-25-like"/>
</dbReference>
<dbReference type="SMART" id="SM00220">
    <property type="entry name" value="S_TKc"/>
    <property type="match status" value="1"/>
</dbReference>
<evidence type="ECO:0000259" key="18">
    <source>
        <dbReference type="PROSITE" id="PS50011"/>
    </source>
</evidence>
<dbReference type="FunFam" id="1.10.510.10:FF:001023">
    <property type="entry name" value="Os07g0541700 protein"/>
    <property type="match status" value="1"/>
</dbReference>
<dbReference type="SUPFAM" id="SSF56112">
    <property type="entry name" value="Protein kinase-like (PK-like)"/>
    <property type="match status" value="1"/>
</dbReference>
<reference evidence="19 20" key="1">
    <citation type="journal article" date="2019" name="G3 (Bethesda)">
        <title>Sequencing of a Wild Apple (Malus baccata) Genome Unravels the Differences Between Cultivated and Wild Apple Species Regarding Disease Resistance and Cold Tolerance.</title>
        <authorList>
            <person name="Chen X."/>
        </authorList>
    </citation>
    <scope>NUCLEOTIDE SEQUENCE [LARGE SCALE GENOMIC DNA]</scope>
    <source>
        <strain evidence="20">cv. Shandingzi</strain>
        <tissue evidence="19">Leaves</tissue>
    </source>
</reference>
<feature type="transmembrane region" description="Helical" evidence="17">
    <location>
        <begin position="63"/>
        <end position="86"/>
    </location>
</feature>
<evidence type="ECO:0000256" key="3">
    <source>
        <dbReference type="ARBA" id="ARBA00022527"/>
    </source>
</evidence>
<evidence type="ECO:0000256" key="2">
    <source>
        <dbReference type="ARBA" id="ARBA00012513"/>
    </source>
</evidence>
<dbReference type="FunFam" id="3.30.200.20:FF:000178">
    <property type="entry name" value="serine/threonine-protein kinase PBS1-like"/>
    <property type="match status" value="1"/>
</dbReference>
<comment type="caution">
    <text evidence="19">The sequence shown here is derived from an EMBL/GenBank/DDBJ whole genome shotgun (WGS) entry which is preliminary data.</text>
</comment>
<sequence length="293" mass="32692">MYDVLSVPVGDWVNGSLILQFKWSKPSCTECEAEGKRCRLMNNGTTSEIGCVPHTKPSKTKTFVATGATLGSFVLLLGIFVAYHVYSADQKEKENRLKLETFLADYKALKPSRYSYADIKRITNQFKYKLGQGAYGTVFEGKLSSECFVAVKVLNNSKGDGEELVNEVEAMGHVHHINVVRLVGFCADGFRRALVYEFFPNGSLQDYISSVDRKNSFLGWDKLQDIAIGIAKGIEYLHLGCDLRILHFDIKPHNILLDQNFTPKISDFGLAKLCSKDQSIVSMTTARGTMGYL</sequence>
<dbReference type="GO" id="GO:0004674">
    <property type="term" value="F:protein serine/threonine kinase activity"/>
    <property type="evidence" value="ECO:0007669"/>
    <property type="project" value="UniProtKB-KW"/>
</dbReference>
<keyword evidence="11 17" id="KW-0472">Membrane</keyword>
<keyword evidence="4" id="KW-0808">Transferase</keyword>
<dbReference type="PROSITE" id="PS50011">
    <property type="entry name" value="PROTEIN_KINASE_DOM"/>
    <property type="match status" value="1"/>
</dbReference>
<dbReference type="GO" id="GO:0016020">
    <property type="term" value="C:membrane"/>
    <property type="evidence" value="ECO:0007669"/>
    <property type="project" value="UniProtKB-SubCell"/>
</dbReference>
<evidence type="ECO:0000256" key="4">
    <source>
        <dbReference type="ARBA" id="ARBA00022679"/>
    </source>
</evidence>
<evidence type="ECO:0000256" key="16">
    <source>
        <dbReference type="RuleBase" id="RU000304"/>
    </source>
</evidence>
<protein>
    <recommendedName>
        <fullName evidence="2">non-specific serine/threonine protein kinase</fullName>
        <ecNumber evidence="2">2.7.11.1</ecNumber>
    </recommendedName>
</protein>
<keyword evidence="6" id="KW-0732">Signal</keyword>
<dbReference type="InterPro" id="IPR008271">
    <property type="entry name" value="Ser/Thr_kinase_AS"/>
</dbReference>
<keyword evidence="5 17" id="KW-0812">Transmembrane</keyword>
<comment type="subcellular location">
    <subcellularLocation>
        <location evidence="1">Membrane</location>
        <topology evidence="1">Single-pass type I membrane protein</topology>
    </subcellularLocation>
</comment>
<dbReference type="STRING" id="106549.A0A540LFG0"/>
<dbReference type="GO" id="GO:0005524">
    <property type="term" value="F:ATP binding"/>
    <property type="evidence" value="ECO:0007669"/>
    <property type="project" value="UniProtKB-UniRule"/>
</dbReference>
<name>A0A540LFG0_MALBA</name>
<dbReference type="AlphaFoldDB" id="A0A540LFG0"/>
<dbReference type="Pfam" id="PF00069">
    <property type="entry name" value="Pkinase"/>
    <property type="match status" value="1"/>
</dbReference>
<evidence type="ECO:0000256" key="13">
    <source>
        <dbReference type="ARBA" id="ARBA00047899"/>
    </source>
</evidence>
<dbReference type="PROSITE" id="PS00107">
    <property type="entry name" value="PROTEIN_KINASE_ATP"/>
    <property type="match status" value="1"/>
</dbReference>
<evidence type="ECO:0000313" key="20">
    <source>
        <dbReference type="Proteomes" id="UP000315295"/>
    </source>
</evidence>
<keyword evidence="7 15" id="KW-0547">Nucleotide-binding</keyword>
<evidence type="ECO:0000256" key="14">
    <source>
        <dbReference type="ARBA" id="ARBA00048679"/>
    </source>
</evidence>
<accession>A0A540LFG0</accession>
<dbReference type="EMBL" id="VIEB01000608">
    <property type="protein sequence ID" value="TQD85218.1"/>
    <property type="molecule type" value="Genomic_DNA"/>
</dbReference>
<evidence type="ECO:0000313" key="19">
    <source>
        <dbReference type="EMBL" id="TQD85218.1"/>
    </source>
</evidence>
<dbReference type="PROSITE" id="PS00108">
    <property type="entry name" value="PROTEIN_KINASE_ST"/>
    <property type="match status" value="1"/>
</dbReference>
<feature type="domain" description="Protein kinase" evidence="18">
    <location>
        <begin position="124"/>
        <end position="293"/>
    </location>
</feature>
<evidence type="ECO:0000256" key="11">
    <source>
        <dbReference type="ARBA" id="ARBA00023136"/>
    </source>
</evidence>
<comment type="similarity">
    <text evidence="16">Belongs to the protein kinase superfamily.</text>
</comment>
<evidence type="ECO:0000256" key="12">
    <source>
        <dbReference type="ARBA" id="ARBA00023180"/>
    </source>
</evidence>